<dbReference type="RefSeq" id="XP_034231226.1">
    <property type="nucleotide sequence ID" value="XM_034375335.1"/>
</dbReference>
<dbReference type="InterPro" id="IPR036249">
    <property type="entry name" value="Thioredoxin-like_sf"/>
</dbReference>
<keyword evidence="4" id="KW-1185">Reference proteome</keyword>
<dbReference type="GO" id="GO:0004364">
    <property type="term" value="F:glutathione transferase activity"/>
    <property type="evidence" value="ECO:0007669"/>
    <property type="project" value="TreeGrafter"/>
</dbReference>
<sequence length="217" mass="24158">MVLTLYGADTSPPVRAVKMTCRAMGIEYDFKAVDLASGELRKPEFLKMNPHHSVPFIVDGDFILWDSHAIVTYLGEKSGNDSWYPKDIKHRATVQQRLHFDNVMLFTRLKDILAPIFFGNVLEIPPEKVQALQEALNLLEPIVHEGGWLTGSRPTVADICCAADVATIVAVFPELTIPAKAAAWLRRCEKELPGFDEINTPHIKLAVLGVNKKLGKD</sequence>
<evidence type="ECO:0000259" key="3">
    <source>
        <dbReference type="PROSITE" id="PS50405"/>
    </source>
</evidence>
<dbReference type="InParanoid" id="A0A6P8Y5D3"/>
<dbReference type="AlphaFoldDB" id="A0A6P8Y5D3"/>
<name>A0A6P8Y5D3_THRPL</name>
<dbReference type="CDD" id="cd03177">
    <property type="entry name" value="GST_C_Delta_Epsilon"/>
    <property type="match status" value="1"/>
</dbReference>
<dbReference type="InterPro" id="IPR010987">
    <property type="entry name" value="Glutathione-S-Trfase_C-like"/>
</dbReference>
<dbReference type="SFLD" id="SFLDS00019">
    <property type="entry name" value="Glutathione_Transferase_(cytos"/>
    <property type="match status" value="1"/>
</dbReference>
<feature type="domain" description="GST N-terminal" evidence="2">
    <location>
        <begin position="1"/>
        <end position="82"/>
    </location>
</feature>
<dbReference type="GeneID" id="117639548"/>
<comment type="subunit">
    <text evidence="1">Homodimer.</text>
</comment>
<dbReference type="FunCoup" id="A0A6P8Y5D3">
    <property type="interactions" value="346"/>
</dbReference>
<gene>
    <name evidence="5" type="primary">LOC117639548</name>
</gene>
<feature type="domain" description="GST C-terminal" evidence="3">
    <location>
        <begin position="87"/>
        <end position="207"/>
    </location>
</feature>
<dbReference type="PANTHER" id="PTHR43969:SF9">
    <property type="entry name" value="GLUTATHIONE S TRANSFERASE D10, ISOFORM A-RELATED"/>
    <property type="match status" value="1"/>
</dbReference>
<dbReference type="SUPFAM" id="SSF52833">
    <property type="entry name" value="Thioredoxin-like"/>
    <property type="match status" value="1"/>
</dbReference>
<dbReference type="FunFam" id="3.40.30.10:FF:000034">
    <property type="entry name" value="glutathione S-transferase 1"/>
    <property type="match status" value="1"/>
</dbReference>
<protein>
    <submittedName>
        <fullName evidence="5">Glutathione S-transferase 1-like</fullName>
    </submittedName>
</protein>
<dbReference type="CDD" id="cd03045">
    <property type="entry name" value="GST_N_Delta_Epsilon"/>
    <property type="match status" value="1"/>
</dbReference>
<dbReference type="Gene3D" id="1.20.1050.10">
    <property type="match status" value="1"/>
</dbReference>
<dbReference type="InterPro" id="IPR004045">
    <property type="entry name" value="Glutathione_S-Trfase_N"/>
</dbReference>
<dbReference type="SFLD" id="SFLDG01153">
    <property type="entry name" value="Main.4:_Theta-like"/>
    <property type="match status" value="1"/>
</dbReference>
<organism evidence="5">
    <name type="scientific">Thrips palmi</name>
    <name type="common">Melon thrips</name>
    <dbReference type="NCBI Taxonomy" id="161013"/>
    <lineage>
        <taxon>Eukaryota</taxon>
        <taxon>Metazoa</taxon>
        <taxon>Ecdysozoa</taxon>
        <taxon>Arthropoda</taxon>
        <taxon>Hexapoda</taxon>
        <taxon>Insecta</taxon>
        <taxon>Pterygota</taxon>
        <taxon>Neoptera</taxon>
        <taxon>Paraneoptera</taxon>
        <taxon>Thysanoptera</taxon>
        <taxon>Terebrantia</taxon>
        <taxon>Thripoidea</taxon>
        <taxon>Thripidae</taxon>
        <taxon>Thrips</taxon>
    </lineage>
</organism>
<evidence type="ECO:0000256" key="1">
    <source>
        <dbReference type="ARBA" id="ARBA00011738"/>
    </source>
</evidence>
<dbReference type="PANTHER" id="PTHR43969">
    <property type="entry name" value="GLUTATHIONE S TRANSFERASE D10, ISOFORM A-RELATED"/>
    <property type="match status" value="1"/>
</dbReference>
<evidence type="ECO:0000313" key="5">
    <source>
        <dbReference type="RefSeq" id="XP_034231226.1"/>
    </source>
</evidence>
<dbReference type="SUPFAM" id="SSF47616">
    <property type="entry name" value="GST C-terminal domain-like"/>
    <property type="match status" value="1"/>
</dbReference>
<dbReference type="SFLD" id="SFLDG00358">
    <property type="entry name" value="Main_(cytGST)"/>
    <property type="match status" value="1"/>
</dbReference>
<dbReference type="FunFam" id="1.20.1050.10:FF:000007">
    <property type="entry name" value="Glutathione S-transferase 1-1"/>
    <property type="match status" value="1"/>
</dbReference>
<dbReference type="OrthoDB" id="2309723at2759"/>
<evidence type="ECO:0000313" key="4">
    <source>
        <dbReference type="Proteomes" id="UP000515158"/>
    </source>
</evidence>
<dbReference type="PROSITE" id="PS50404">
    <property type="entry name" value="GST_NTER"/>
    <property type="match status" value="1"/>
</dbReference>
<proteinExistence type="predicted"/>
<dbReference type="Gene3D" id="3.40.30.10">
    <property type="entry name" value="Glutaredoxin"/>
    <property type="match status" value="1"/>
</dbReference>
<reference evidence="5" key="1">
    <citation type="submission" date="2025-08" db="UniProtKB">
        <authorList>
            <consortium name="RefSeq"/>
        </authorList>
    </citation>
    <scope>IDENTIFICATION</scope>
    <source>
        <tissue evidence="5">Total insect</tissue>
    </source>
</reference>
<dbReference type="InterPro" id="IPR036282">
    <property type="entry name" value="Glutathione-S-Trfase_C_sf"/>
</dbReference>
<dbReference type="GO" id="GO:0006749">
    <property type="term" value="P:glutathione metabolic process"/>
    <property type="evidence" value="ECO:0007669"/>
    <property type="project" value="TreeGrafter"/>
</dbReference>
<dbReference type="Pfam" id="PF13417">
    <property type="entry name" value="GST_N_3"/>
    <property type="match status" value="1"/>
</dbReference>
<dbReference type="Proteomes" id="UP000515158">
    <property type="component" value="Unplaced"/>
</dbReference>
<dbReference type="PROSITE" id="PS50405">
    <property type="entry name" value="GST_CTER"/>
    <property type="match status" value="1"/>
</dbReference>
<evidence type="ECO:0000259" key="2">
    <source>
        <dbReference type="PROSITE" id="PS50404"/>
    </source>
</evidence>
<dbReference type="KEGG" id="tpal:117639548"/>
<accession>A0A6P8Y5D3</accession>
<dbReference type="InterPro" id="IPR040079">
    <property type="entry name" value="Glutathione_S-Trfase"/>
</dbReference>